<dbReference type="GO" id="GO:0003677">
    <property type="term" value="F:DNA binding"/>
    <property type="evidence" value="ECO:0007669"/>
    <property type="project" value="UniProtKB-KW"/>
</dbReference>
<evidence type="ECO:0000256" key="3">
    <source>
        <dbReference type="ARBA" id="ARBA00023163"/>
    </source>
</evidence>
<dbReference type="EMBL" id="JAALHA020000027">
    <property type="protein sequence ID" value="MDR9899815.1"/>
    <property type="molecule type" value="Genomic_DNA"/>
</dbReference>
<name>A0AAP5IDS4_9CYAN</name>
<evidence type="ECO:0000256" key="1">
    <source>
        <dbReference type="ARBA" id="ARBA00023015"/>
    </source>
</evidence>
<dbReference type="InterPro" id="IPR036388">
    <property type="entry name" value="WH-like_DNA-bd_sf"/>
</dbReference>
<dbReference type="PANTHER" id="PTHR44688">
    <property type="entry name" value="DNA-BINDING TRANSCRIPTIONAL ACTIVATOR DEVR_DOSR"/>
    <property type="match status" value="1"/>
</dbReference>
<feature type="domain" description="HTH luxR-type" evidence="4">
    <location>
        <begin position="88"/>
        <end position="156"/>
    </location>
</feature>
<dbReference type="PROSITE" id="PS00622">
    <property type="entry name" value="HTH_LUXR_1"/>
    <property type="match status" value="1"/>
</dbReference>
<evidence type="ECO:0000313" key="6">
    <source>
        <dbReference type="Proteomes" id="UP000667802"/>
    </source>
</evidence>
<organism evidence="5 6">
    <name type="scientific">Aetokthonos hydrillicola Thurmond2011</name>
    <dbReference type="NCBI Taxonomy" id="2712845"/>
    <lineage>
        <taxon>Bacteria</taxon>
        <taxon>Bacillati</taxon>
        <taxon>Cyanobacteriota</taxon>
        <taxon>Cyanophyceae</taxon>
        <taxon>Nostocales</taxon>
        <taxon>Hapalosiphonaceae</taxon>
        <taxon>Aetokthonos</taxon>
    </lineage>
</organism>
<dbReference type="Proteomes" id="UP000667802">
    <property type="component" value="Unassembled WGS sequence"/>
</dbReference>
<evidence type="ECO:0000259" key="4">
    <source>
        <dbReference type="PROSITE" id="PS50043"/>
    </source>
</evidence>
<dbReference type="InterPro" id="IPR016032">
    <property type="entry name" value="Sig_transdc_resp-reg_C-effctor"/>
</dbReference>
<dbReference type="SUPFAM" id="SSF46894">
    <property type="entry name" value="C-terminal effector domain of the bipartite response regulators"/>
    <property type="match status" value="1"/>
</dbReference>
<keyword evidence="1" id="KW-0805">Transcription regulation</keyword>
<gene>
    <name evidence="5" type="ORF">G7B40_035445</name>
</gene>
<proteinExistence type="predicted"/>
<accession>A0AAP5IDS4</accession>
<evidence type="ECO:0000313" key="5">
    <source>
        <dbReference type="EMBL" id="MDR9899815.1"/>
    </source>
</evidence>
<comment type="caution">
    <text evidence="5">The sequence shown here is derived from an EMBL/GenBank/DDBJ whole genome shotgun (WGS) entry which is preliminary data.</text>
</comment>
<dbReference type="GO" id="GO:0006355">
    <property type="term" value="P:regulation of DNA-templated transcription"/>
    <property type="evidence" value="ECO:0007669"/>
    <property type="project" value="InterPro"/>
</dbReference>
<evidence type="ECO:0000256" key="2">
    <source>
        <dbReference type="ARBA" id="ARBA00023125"/>
    </source>
</evidence>
<protein>
    <submittedName>
        <fullName evidence="5">LuxR C-terminal-related transcriptional regulator</fullName>
    </submittedName>
</protein>
<sequence length="171" mass="18933">MQTNIRSVSSDTKQLNQTSDFSPVSEFFINNSHFLIISVSESTDKNNQFVSATSNPDKSLSIIGYFEFNGNPYAVAVIQTPNPSEVIDSTLTSRLTGRELQIAALVALGWSNKQVAKQLHISEWTVSAHLRRIFIKLDVDSRAAMVYQCASLINRLHQLGVSPTSLMQVNS</sequence>
<keyword evidence="6" id="KW-1185">Reference proteome</keyword>
<dbReference type="Gene3D" id="1.10.10.10">
    <property type="entry name" value="Winged helix-like DNA-binding domain superfamily/Winged helix DNA-binding domain"/>
    <property type="match status" value="1"/>
</dbReference>
<dbReference type="PRINTS" id="PR00038">
    <property type="entry name" value="HTHLUXR"/>
</dbReference>
<dbReference type="PROSITE" id="PS50043">
    <property type="entry name" value="HTH_LUXR_2"/>
    <property type="match status" value="1"/>
</dbReference>
<dbReference type="SMART" id="SM00421">
    <property type="entry name" value="HTH_LUXR"/>
    <property type="match status" value="1"/>
</dbReference>
<keyword evidence="2" id="KW-0238">DNA-binding</keyword>
<keyword evidence="3" id="KW-0804">Transcription</keyword>
<dbReference type="InterPro" id="IPR000792">
    <property type="entry name" value="Tscrpt_reg_LuxR_C"/>
</dbReference>
<dbReference type="RefSeq" id="WP_208345062.1">
    <property type="nucleotide sequence ID" value="NZ_CAWQFN010000579.1"/>
</dbReference>
<dbReference type="PANTHER" id="PTHR44688:SF16">
    <property type="entry name" value="DNA-BINDING TRANSCRIPTIONAL ACTIVATOR DEVR_DOSR"/>
    <property type="match status" value="1"/>
</dbReference>
<dbReference type="CDD" id="cd06170">
    <property type="entry name" value="LuxR_C_like"/>
    <property type="match status" value="1"/>
</dbReference>
<reference evidence="6" key="1">
    <citation type="journal article" date="2021" name="Science">
        <title>Hunting the eagle killer: A cyanobacterial neurotoxin causes vacuolar myelinopathy.</title>
        <authorList>
            <person name="Breinlinger S."/>
            <person name="Phillips T.J."/>
            <person name="Haram B.N."/>
            <person name="Mares J."/>
            <person name="Martinez Yerena J.A."/>
            <person name="Hrouzek P."/>
            <person name="Sobotka R."/>
            <person name="Henderson W.M."/>
            <person name="Schmieder P."/>
            <person name="Williams S.M."/>
            <person name="Lauderdale J.D."/>
            <person name="Wilde H.D."/>
            <person name="Gerrin W."/>
            <person name="Kust A."/>
            <person name="Washington J.W."/>
            <person name="Wagner C."/>
            <person name="Geier B."/>
            <person name="Liebeke M."/>
            <person name="Enke H."/>
            <person name="Niedermeyer T.H.J."/>
            <person name="Wilde S.B."/>
        </authorList>
    </citation>
    <scope>NUCLEOTIDE SEQUENCE [LARGE SCALE GENOMIC DNA]</scope>
    <source>
        <strain evidence="6">Thurmond2011</strain>
    </source>
</reference>
<dbReference type="AlphaFoldDB" id="A0AAP5IDS4"/>
<dbReference type="Pfam" id="PF00196">
    <property type="entry name" value="GerE"/>
    <property type="match status" value="1"/>
</dbReference>